<accession>A0ACC6PG53</accession>
<evidence type="ECO:0000313" key="1">
    <source>
        <dbReference type="EMBL" id="MEJ8305882.1"/>
    </source>
</evidence>
<gene>
    <name evidence="1" type="ORF">WKI47_18380</name>
</gene>
<evidence type="ECO:0000313" key="2">
    <source>
        <dbReference type="Proteomes" id="UP001380953"/>
    </source>
</evidence>
<reference evidence="1" key="1">
    <citation type="submission" date="2024-03" db="EMBL/GenBank/DDBJ databases">
        <title>Whole genome sequecning of epiphytes from Marcgravia umbellata leaves.</title>
        <authorList>
            <person name="Kumar G."/>
            <person name="Savka M.A."/>
        </authorList>
    </citation>
    <scope>NUCLEOTIDE SEQUENCE</scope>
    <source>
        <strain evidence="1">RIT_BL5</strain>
    </source>
</reference>
<keyword evidence="1" id="KW-0378">Hydrolase</keyword>
<proteinExistence type="predicted"/>
<name>A0ACC6PG53_9BACL</name>
<dbReference type="EMBL" id="JBBKAR010000046">
    <property type="protein sequence ID" value="MEJ8305882.1"/>
    <property type="molecule type" value="Genomic_DNA"/>
</dbReference>
<protein>
    <submittedName>
        <fullName evidence="1">Glycoside hydrolase family 3 N-terminal domain-containing protein</fullName>
    </submittedName>
</protein>
<keyword evidence="2" id="KW-1185">Reference proteome</keyword>
<comment type="caution">
    <text evidence="1">The sequence shown here is derived from an EMBL/GenBank/DDBJ whole genome shotgun (WGS) entry which is preliminary data.</text>
</comment>
<sequence length="791" mass="87080">MSNDIEQGQVSAEIRYVPNEEGPTLGLSASSGAKVIEQDGLFFKDHNRSGVLEPYKDWRLSAEERAQDLASRMTPEQIAGLMLYSRHQSIPAGSTHWMSSTYNGKSYEDSGAKPWDLTDEQRDFLEKDHLRHILVTTVESPGVAARWNNLVQAYAESVGLGIPANNSSDPRHGSDSSSEFNAGSGGKISMWPETLGLAATFDPQLVRRFGEIAAKEYRALGLTTALSPQVDIATDPRWFRFNGTFGEDPHLSTDLGRAYIDGFQTSDGEDEIANGWGRTSVNAMVKHWPGGGSGESGRDAHYASGKYAVYPGGRFDEHLKPFTEGAFKLHGATGQASAVMPYYTVSWEQDTANGENVGNAYSKYLITDLLREKYGYDGVVCTDWLITADENGEKDSFLSGKPWGVEHLSVAERHYKLLLAGVDQFGGNNEAGPVLEAYEMGVKEHGEKWMRARFERSATRLLVNMFRLGLFENPYVQPEESEQTVGQPDYMREGYEAQLKSVVLLKNKGGVLPLGVRAPFEHSRDENSAAEPSVSEPSAVEQSSMAQPSSFSRKKVFVPRRYIAPGRDWFGNPTPEKTVDPLNRNVAAKYFDVTDDPAAADFALVCIENPDSGMGYSREDAEAGGNGYVPISLQYRPYTAGIGREVSLAGDPRSSDVLNRSYLGKSVRTRNESDLDLVLDTRAQMGEKPVIVSMLLSNPAIVSEFEQAADAILVNFGLQDQALLQILCGEAEPSGLLPMQMPADMDTVERQAEDVPRDMVCHVDTEGNTYDFAYGLNFGGLIDDERVRKYR</sequence>
<dbReference type="Proteomes" id="UP001380953">
    <property type="component" value="Unassembled WGS sequence"/>
</dbReference>
<organism evidence="1 2">
    <name type="scientific">Saccharibacillus sacchari</name>
    <dbReference type="NCBI Taxonomy" id="456493"/>
    <lineage>
        <taxon>Bacteria</taxon>
        <taxon>Bacillati</taxon>
        <taxon>Bacillota</taxon>
        <taxon>Bacilli</taxon>
        <taxon>Bacillales</taxon>
        <taxon>Paenibacillaceae</taxon>
        <taxon>Saccharibacillus</taxon>
    </lineage>
</organism>